<evidence type="ECO:0000256" key="4">
    <source>
        <dbReference type="ARBA" id="ARBA00022692"/>
    </source>
</evidence>
<dbReference type="GO" id="GO:0000329">
    <property type="term" value="C:fungal-type vacuole membrane"/>
    <property type="evidence" value="ECO:0007669"/>
    <property type="project" value="TreeGrafter"/>
</dbReference>
<feature type="transmembrane region" description="Helical" evidence="9">
    <location>
        <begin position="593"/>
        <end position="615"/>
    </location>
</feature>
<feature type="transmembrane region" description="Helical" evidence="9">
    <location>
        <begin position="119"/>
        <end position="141"/>
    </location>
</feature>
<dbReference type="PANTHER" id="PTHR31503:SF18">
    <property type="entry name" value="CA(2+)_H(+) EXCHANGER, PUTATIVE (EUROFUNG)-RELATED"/>
    <property type="match status" value="1"/>
</dbReference>
<comment type="subcellular location">
    <subcellularLocation>
        <location evidence="1">Endomembrane system</location>
        <topology evidence="1">Multi-pass membrane protein</topology>
    </subcellularLocation>
</comment>
<dbReference type="InterPro" id="IPR004837">
    <property type="entry name" value="NaCa_Exmemb"/>
</dbReference>
<keyword evidence="12" id="KW-1185">Reference proteome</keyword>
<feature type="region of interest" description="Disordered" evidence="8">
    <location>
        <begin position="389"/>
        <end position="426"/>
    </location>
</feature>
<dbReference type="InterPro" id="IPR004713">
    <property type="entry name" value="CaH_exchang"/>
</dbReference>
<protein>
    <recommendedName>
        <fullName evidence="10">Sodium/calcium exchanger membrane region domain-containing protein</fullName>
    </recommendedName>
</protein>
<keyword evidence="6" id="KW-0406">Ion transport</keyword>
<feature type="transmembrane region" description="Helical" evidence="9">
    <location>
        <begin position="627"/>
        <end position="646"/>
    </location>
</feature>
<evidence type="ECO:0000256" key="9">
    <source>
        <dbReference type="SAM" id="Phobius"/>
    </source>
</evidence>
<dbReference type="InterPro" id="IPR044880">
    <property type="entry name" value="NCX_ion-bd_dom_sf"/>
</dbReference>
<sequence>MEAPLPTSARRNVSGDNLASPAACISSDDDDDDGCPKQYLATFHDTKPERNGAGTKDGAGLCAFLASTSQDCIKHALHPWRFLADSLKSRTHSQPPGNEAYHRFESHASQQEPMLRGSIVGPLCDILCSSWLNALLIFVPIGVASQLLGLSPLIVFISNAAAIVPLSALLTDATERVAAHAGDTIGALLNISLGNLVELILFVALAHGQVRIVEASILGSVLVNLLLILGSALMVGSTVNSEPSYNTAQAQLLACLLSVSVFTFLMPTTFKYTFDAQSPGSIVSLQLCRISSILILAIYIIYLVHELRARFPGNGNENGFGESHYDIEHNAFLAHCPRPDYSARKAAPPQVQIHQALPPRTIRYADEQGLPTLKDGYMTFYRDDLGSMYPSGSETDIDTDDSETRGRRNDRTRQKPRANSLQPLLPQKHLRSLSLGSRVGALSRDSSISRDMLKGHGFSRSSLATLQFLRDGHGDQEFALREPPLSQDSYHEVVVSIAMLFLTSGLMSLNAELLVGTIDDVTRQTKLSQSVIGLIILPIVGNIAEYVTVVAVAAKDKLDLAIAVSVGSSIQIALCVTPLTVIAGWVLNQNLALTFSFFEMATLLGGVLLVNLLILNESSSSLRTCGLKGALMCACYLIIGLGAYFAPANEG</sequence>
<feature type="transmembrane region" description="Helical" evidence="9">
    <location>
        <begin position="282"/>
        <end position="304"/>
    </location>
</feature>
<feature type="transmembrane region" description="Helical" evidence="9">
    <location>
        <begin position="493"/>
        <end position="511"/>
    </location>
</feature>
<feature type="transmembrane region" description="Helical" evidence="9">
    <location>
        <begin position="560"/>
        <end position="587"/>
    </location>
</feature>
<evidence type="ECO:0000256" key="7">
    <source>
        <dbReference type="ARBA" id="ARBA00023136"/>
    </source>
</evidence>
<evidence type="ECO:0000256" key="5">
    <source>
        <dbReference type="ARBA" id="ARBA00022989"/>
    </source>
</evidence>
<dbReference type="GO" id="GO:0006874">
    <property type="term" value="P:intracellular calcium ion homeostasis"/>
    <property type="evidence" value="ECO:0007669"/>
    <property type="project" value="TreeGrafter"/>
</dbReference>
<keyword evidence="3" id="KW-0813">Transport</keyword>
<feature type="domain" description="Sodium/calcium exchanger membrane region" evidence="10">
    <location>
        <begin position="496"/>
        <end position="639"/>
    </location>
</feature>
<feature type="transmembrane region" description="Helical" evidence="9">
    <location>
        <begin position="217"/>
        <end position="239"/>
    </location>
</feature>
<evidence type="ECO:0000256" key="2">
    <source>
        <dbReference type="ARBA" id="ARBA00008170"/>
    </source>
</evidence>
<dbReference type="GO" id="GO:0015369">
    <property type="term" value="F:calcium:proton antiporter activity"/>
    <property type="evidence" value="ECO:0007669"/>
    <property type="project" value="TreeGrafter"/>
</dbReference>
<organism evidence="11 12">
    <name type="scientific">Hirsutella minnesotensis 3608</name>
    <dbReference type="NCBI Taxonomy" id="1043627"/>
    <lineage>
        <taxon>Eukaryota</taxon>
        <taxon>Fungi</taxon>
        <taxon>Dikarya</taxon>
        <taxon>Ascomycota</taxon>
        <taxon>Pezizomycotina</taxon>
        <taxon>Sordariomycetes</taxon>
        <taxon>Hypocreomycetidae</taxon>
        <taxon>Hypocreales</taxon>
        <taxon>Ophiocordycipitaceae</taxon>
        <taxon>Hirsutella</taxon>
    </lineage>
</organism>
<reference evidence="11 12" key="1">
    <citation type="journal article" date="2014" name="Genome Biol. Evol.">
        <title>Comparative genomics and transcriptomics analyses reveal divergent lifestyle features of nematode endoparasitic fungus Hirsutella minnesotensis.</title>
        <authorList>
            <person name="Lai Y."/>
            <person name="Liu K."/>
            <person name="Zhang X."/>
            <person name="Zhang X."/>
            <person name="Li K."/>
            <person name="Wang N."/>
            <person name="Shu C."/>
            <person name="Wu Y."/>
            <person name="Wang C."/>
            <person name="Bushley K.E."/>
            <person name="Xiang M."/>
            <person name="Liu X."/>
        </authorList>
    </citation>
    <scope>NUCLEOTIDE SEQUENCE [LARGE SCALE GENOMIC DNA]</scope>
    <source>
        <strain evidence="11 12">3608</strain>
    </source>
</reference>
<dbReference type="GO" id="GO:0012505">
    <property type="term" value="C:endomembrane system"/>
    <property type="evidence" value="ECO:0007669"/>
    <property type="project" value="UniProtKB-SubCell"/>
</dbReference>
<keyword evidence="7 9" id="KW-0472">Membrane</keyword>
<feature type="region of interest" description="Disordered" evidence="8">
    <location>
        <begin position="1"/>
        <end position="32"/>
    </location>
</feature>
<accession>A0A0F7ZGQ7</accession>
<name>A0A0F7ZGQ7_9HYPO</name>
<dbReference type="EMBL" id="KQ030580">
    <property type="protein sequence ID" value="KJZ71311.1"/>
    <property type="molecule type" value="Genomic_DNA"/>
</dbReference>
<dbReference type="OrthoDB" id="1699231at2759"/>
<evidence type="ECO:0000256" key="8">
    <source>
        <dbReference type="SAM" id="MobiDB-lite"/>
    </source>
</evidence>
<evidence type="ECO:0000259" key="10">
    <source>
        <dbReference type="Pfam" id="PF01699"/>
    </source>
</evidence>
<dbReference type="Pfam" id="PF01699">
    <property type="entry name" value="Na_Ca_ex"/>
    <property type="match status" value="2"/>
</dbReference>
<dbReference type="PANTHER" id="PTHR31503">
    <property type="entry name" value="VACUOLAR CALCIUM ION TRANSPORTER"/>
    <property type="match status" value="1"/>
</dbReference>
<gene>
    <name evidence="11" type="ORF">HIM_09321</name>
</gene>
<feature type="transmembrane region" description="Helical" evidence="9">
    <location>
        <begin position="153"/>
        <end position="173"/>
    </location>
</feature>
<feature type="transmembrane region" description="Helical" evidence="9">
    <location>
        <begin position="531"/>
        <end position="553"/>
    </location>
</feature>
<keyword evidence="5 9" id="KW-1133">Transmembrane helix</keyword>
<evidence type="ECO:0000313" key="12">
    <source>
        <dbReference type="Proteomes" id="UP000054481"/>
    </source>
</evidence>
<proteinExistence type="inferred from homology"/>
<comment type="similarity">
    <text evidence="2">Belongs to the Ca(2+):cation antiporter (CaCA) (TC 2.A.19) family.</text>
</comment>
<dbReference type="Gene3D" id="1.20.1420.30">
    <property type="entry name" value="NCX, central ion-binding region"/>
    <property type="match status" value="2"/>
</dbReference>
<evidence type="ECO:0000256" key="6">
    <source>
        <dbReference type="ARBA" id="ARBA00023065"/>
    </source>
</evidence>
<feature type="domain" description="Sodium/calcium exchanger membrane region" evidence="10">
    <location>
        <begin position="153"/>
        <end position="305"/>
    </location>
</feature>
<evidence type="ECO:0000313" key="11">
    <source>
        <dbReference type="EMBL" id="KJZ71311.1"/>
    </source>
</evidence>
<feature type="transmembrane region" description="Helical" evidence="9">
    <location>
        <begin position="185"/>
        <end position="205"/>
    </location>
</feature>
<evidence type="ECO:0000256" key="3">
    <source>
        <dbReference type="ARBA" id="ARBA00022448"/>
    </source>
</evidence>
<keyword evidence="4 9" id="KW-0812">Transmembrane</keyword>
<dbReference type="AlphaFoldDB" id="A0A0F7ZGQ7"/>
<evidence type="ECO:0000256" key="1">
    <source>
        <dbReference type="ARBA" id="ARBA00004127"/>
    </source>
</evidence>
<dbReference type="Proteomes" id="UP000054481">
    <property type="component" value="Unassembled WGS sequence"/>
</dbReference>
<feature type="compositionally biased region" description="Basic and acidic residues" evidence="8">
    <location>
        <begin position="402"/>
        <end position="413"/>
    </location>
</feature>